<dbReference type="AlphaFoldDB" id="A0A7S8I1U0"/>
<feature type="transmembrane region" description="Helical" evidence="2">
    <location>
        <begin position="266"/>
        <end position="282"/>
    </location>
</feature>
<gene>
    <name evidence="3" type="ORF">HYE67_011301</name>
</gene>
<keyword evidence="2" id="KW-0812">Transmembrane</keyword>
<name>A0A7S8I1U0_FUSCU</name>
<organism evidence="3 4">
    <name type="scientific">Fusarium culmorum</name>
    <dbReference type="NCBI Taxonomy" id="5516"/>
    <lineage>
        <taxon>Eukaryota</taxon>
        <taxon>Fungi</taxon>
        <taxon>Dikarya</taxon>
        <taxon>Ascomycota</taxon>
        <taxon>Pezizomycotina</taxon>
        <taxon>Sordariomycetes</taxon>
        <taxon>Hypocreomycetidae</taxon>
        <taxon>Hypocreales</taxon>
        <taxon>Nectriaceae</taxon>
        <taxon>Fusarium</taxon>
    </lineage>
</organism>
<dbReference type="Proteomes" id="UP000663297">
    <property type="component" value="Chromosome 4"/>
</dbReference>
<keyword evidence="2" id="KW-1133">Transmembrane helix</keyword>
<accession>A0A7S8I1U0</accession>
<sequence>MFRTSSRPLWQLAARASPNKTSLPRASIAPLLRQQRAVYSSKSDPENPPPPKQPIDYEAERKRGQELLQSDPKHVSSKSSLSNTAGVQGPTKGDENMGNELKHDIEVVKDTFTFTNVPRESRILGLAGTLPYLGTSLSTVFLAWNLNKDLPTGNSFYDAIMVDHETAKYLLSVIEPLQLGYGAVIISFLGAIHWGLEYAEKSPSLQRTRFRYGMGLASSIIAWPTVILPIEYALTTQFMAFVGLYFADSRAATKGWAPRWYGSYRFLLTAMVGTAIFISLIGRAKIKQGDAITAQGLSNNFSRSGIADHETNWEKLEAEEKERLRKKKEEEEQKAKEAEKKKKEEEKKKGKKGDDKKKSDDKAKASEEGNDKKGEDKDEGKKSESESKGDEKKSESKDEGKDEKPKEESSDKQKDESENKDSEEESDKKEDKKDDSKDKKEDKDDSKSEEKKDDKSEDKKGDSKDKKDESKDEKDDSKKDDSKDKNKKDDKE</sequence>
<dbReference type="PANTHER" id="PTHR15887:SF1">
    <property type="entry name" value="TRANSMEMBRANE PROTEIN 69"/>
    <property type="match status" value="1"/>
</dbReference>
<dbReference type="Pfam" id="PF11911">
    <property type="entry name" value="DUF3429"/>
    <property type="match status" value="1"/>
</dbReference>
<protein>
    <recommendedName>
        <fullName evidence="5">Halomucin</fullName>
    </recommendedName>
</protein>
<feature type="transmembrane region" description="Helical" evidence="2">
    <location>
        <begin position="220"/>
        <end position="246"/>
    </location>
</feature>
<evidence type="ECO:0000313" key="3">
    <source>
        <dbReference type="EMBL" id="QPC69070.1"/>
    </source>
</evidence>
<evidence type="ECO:0000313" key="4">
    <source>
        <dbReference type="Proteomes" id="UP000663297"/>
    </source>
</evidence>
<feature type="compositionally biased region" description="Polar residues" evidence="1">
    <location>
        <begin position="77"/>
        <end position="86"/>
    </location>
</feature>
<dbReference type="PANTHER" id="PTHR15887">
    <property type="entry name" value="TRANSMEMBRANE PROTEIN 69"/>
    <property type="match status" value="1"/>
</dbReference>
<proteinExistence type="predicted"/>
<feature type="transmembrane region" description="Helical" evidence="2">
    <location>
        <begin position="123"/>
        <end position="144"/>
    </location>
</feature>
<dbReference type="EMBL" id="CP064750">
    <property type="protein sequence ID" value="QPC69070.1"/>
    <property type="molecule type" value="Genomic_DNA"/>
</dbReference>
<feature type="region of interest" description="Disordered" evidence="1">
    <location>
        <begin position="324"/>
        <end position="492"/>
    </location>
</feature>
<evidence type="ECO:0008006" key="5">
    <source>
        <dbReference type="Google" id="ProtNLM"/>
    </source>
</evidence>
<feature type="region of interest" description="Disordered" evidence="1">
    <location>
        <begin position="1"/>
        <end position="98"/>
    </location>
</feature>
<evidence type="ECO:0000256" key="2">
    <source>
        <dbReference type="SAM" id="Phobius"/>
    </source>
</evidence>
<evidence type="ECO:0000256" key="1">
    <source>
        <dbReference type="SAM" id="MobiDB-lite"/>
    </source>
</evidence>
<dbReference type="InterPro" id="IPR021836">
    <property type="entry name" value="DUF3429"/>
</dbReference>
<feature type="transmembrane region" description="Helical" evidence="2">
    <location>
        <begin position="179"/>
        <end position="199"/>
    </location>
</feature>
<reference evidence="3" key="1">
    <citation type="submission" date="2020-11" db="EMBL/GenBank/DDBJ databases">
        <title>The chromosome-scale genome resource for two endophytic Fusarium species: F. culmorum and F. pseudograminearum.</title>
        <authorList>
            <person name="Yuan Z."/>
        </authorList>
    </citation>
    <scope>NUCLEOTIDE SEQUENCE</scope>
    <source>
        <strain evidence="3">Class2-1B</strain>
    </source>
</reference>
<keyword evidence="2" id="KW-0472">Membrane</keyword>